<dbReference type="InterPro" id="IPR011010">
    <property type="entry name" value="DNA_brk_join_enz"/>
</dbReference>
<dbReference type="PANTHER" id="PTHR30349">
    <property type="entry name" value="PHAGE INTEGRASE-RELATED"/>
    <property type="match status" value="1"/>
</dbReference>
<comment type="caution">
    <text evidence="5">The sequence shown here is derived from an EMBL/GenBank/DDBJ whole genome shotgun (WGS) entry which is preliminary data.</text>
</comment>
<dbReference type="InterPro" id="IPR035386">
    <property type="entry name" value="Arm-DNA-bind_5"/>
</dbReference>
<dbReference type="InterPro" id="IPR002104">
    <property type="entry name" value="Integrase_catalytic"/>
</dbReference>
<keyword evidence="2" id="KW-0238">DNA-binding</keyword>
<dbReference type="PROSITE" id="PS51898">
    <property type="entry name" value="TYR_RECOMBINASE"/>
    <property type="match status" value="1"/>
</dbReference>
<evidence type="ECO:0000256" key="2">
    <source>
        <dbReference type="ARBA" id="ARBA00023125"/>
    </source>
</evidence>
<dbReference type="Pfam" id="PF00589">
    <property type="entry name" value="Phage_integrase"/>
    <property type="match status" value="1"/>
</dbReference>
<comment type="similarity">
    <text evidence="1">Belongs to the 'phage' integrase family.</text>
</comment>
<evidence type="ECO:0000256" key="3">
    <source>
        <dbReference type="ARBA" id="ARBA00023172"/>
    </source>
</evidence>
<dbReference type="Proteomes" id="UP000196329">
    <property type="component" value="Unassembled WGS sequence"/>
</dbReference>
<dbReference type="PANTHER" id="PTHR30349:SF64">
    <property type="entry name" value="PROPHAGE INTEGRASE INTD-RELATED"/>
    <property type="match status" value="1"/>
</dbReference>
<organism evidence="5 6">
    <name type="scientific">Bacteroides uniformis</name>
    <dbReference type="NCBI Taxonomy" id="820"/>
    <lineage>
        <taxon>Bacteria</taxon>
        <taxon>Pseudomonadati</taxon>
        <taxon>Bacteroidota</taxon>
        <taxon>Bacteroidia</taxon>
        <taxon>Bacteroidales</taxon>
        <taxon>Bacteroidaceae</taxon>
        <taxon>Bacteroides</taxon>
    </lineage>
</organism>
<name>A0A1Y3VDT6_BACUN</name>
<dbReference type="InterPro" id="IPR050090">
    <property type="entry name" value="Tyrosine_recombinase_XerCD"/>
</dbReference>
<dbReference type="GO" id="GO:0006310">
    <property type="term" value="P:DNA recombination"/>
    <property type="evidence" value="ECO:0007669"/>
    <property type="project" value="UniProtKB-KW"/>
</dbReference>
<keyword evidence="3" id="KW-0233">DNA recombination</keyword>
<accession>A0A1Y3VDT6</accession>
<dbReference type="Gene3D" id="1.10.443.10">
    <property type="entry name" value="Intergrase catalytic core"/>
    <property type="match status" value="1"/>
</dbReference>
<evidence type="ECO:0000313" key="6">
    <source>
        <dbReference type="Proteomes" id="UP000196329"/>
    </source>
</evidence>
<dbReference type="Gene3D" id="1.10.150.130">
    <property type="match status" value="1"/>
</dbReference>
<dbReference type="RefSeq" id="WP_087332611.1">
    <property type="nucleotide sequence ID" value="NZ_NFHS01000003.1"/>
</dbReference>
<dbReference type="CDD" id="cd01185">
    <property type="entry name" value="INTN1_C_like"/>
    <property type="match status" value="1"/>
</dbReference>
<dbReference type="Pfam" id="PF17293">
    <property type="entry name" value="Arm-DNA-bind_5"/>
    <property type="match status" value="1"/>
</dbReference>
<dbReference type="AlphaFoldDB" id="A0A1Y3VDT6"/>
<proteinExistence type="inferred from homology"/>
<dbReference type="EMBL" id="NFHS01000003">
    <property type="protein sequence ID" value="OUN55740.1"/>
    <property type="molecule type" value="Genomic_DNA"/>
</dbReference>
<feature type="domain" description="Tyr recombinase" evidence="4">
    <location>
        <begin position="222"/>
        <end position="400"/>
    </location>
</feature>
<dbReference type="GO" id="GO:0003677">
    <property type="term" value="F:DNA binding"/>
    <property type="evidence" value="ECO:0007669"/>
    <property type="project" value="UniProtKB-KW"/>
</dbReference>
<dbReference type="GO" id="GO:0015074">
    <property type="term" value="P:DNA integration"/>
    <property type="evidence" value="ECO:0007669"/>
    <property type="project" value="InterPro"/>
</dbReference>
<reference evidence="6" key="1">
    <citation type="submission" date="2017-04" db="EMBL/GenBank/DDBJ databases">
        <title>Function of individual gut microbiota members based on whole genome sequencing of pure cultures obtained from chicken caecum.</title>
        <authorList>
            <person name="Medvecky M."/>
            <person name="Cejkova D."/>
            <person name="Polansky O."/>
            <person name="Karasova D."/>
            <person name="Kubasova T."/>
            <person name="Cizek A."/>
            <person name="Rychlik I."/>
        </authorList>
    </citation>
    <scope>NUCLEOTIDE SEQUENCE [LARGE SCALE GENOMIC DNA]</scope>
    <source>
        <strain evidence="6">An67</strain>
    </source>
</reference>
<dbReference type="Pfam" id="PF13102">
    <property type="entry name" value="Phage_int_SAM_5"/>
    <property type="match status" value="1"/>
</dbReference>
<evidence type="ECO:0000259" key="4">
    <source>
        <dbReference type="PROSITE" id="PS51898"/>
    </source>
</evidence>
<evidence type="ECO:0000256" key="1">
    <source>
        <dbReference type="ARBA" id="ARBA00008857"/>
    </source>
</evidence>
<dbReference type="InterPro" id="IPR010998">
    <property type="entry name" value="Integrase_recombinase_N"/>
</dbReference>
<dbReference type="InterPro" id="IPR025269">
    <property type="entry name" value="SAM-like_dom"/>
</dbReference>
<dbReference type="SUPFAM" id="SSF56349">
    <property type="entry name" value="DNA breaking-rejoining enzymes"/>
    <property type="match status" value="1"/>
</dbReference>
<protein>
    <submittedName>
        <fullName evidence="5">Recombinase</fullName>
    </submittedName>
</protein>
<evidence type="ECO:0000313" key="5">
    <source>
        <dbReference type="EMBL" id="OUN55740.1"/>
    </source>
</evidence>
<gene>
    <name evidence="5" type="ORF">B5G17_08630</name>
</gene>
<dbReference type="InterPro" id="IPR013762">
    <property type="entry name" value="Integrase-like_cat_sf"/>
</dbReference>
<sequence length="406" mass="47200">MTKVQRETMNVLFFIKKTKLLRNGEAPICVRITVNRQSVEIRIKRSVPVDKWCQAKGCSKGKDRESKELNSFLDAVRLKILQIQRDLELEARQPISASAILERYYGRNQKMLLEVFEEHNDKCRALVGKEYVEGTIRKFDTSLLYMGQYLRSQYGKEDIALQEIDQEFVRNFEFFLKTEKNCQNNSALKHIKNFRKVIRIAIGNEWIKRDPFYGLHFKENEVEVGFLSSEELNTIRNKEFDIPRLEQVRDVFVFCCLTGLAFVDVSQLTADHLVKDAQGKLWIRKPRQKTKEMCNIPLLSAAKEILDKYESYAASNEQHLLLPVLSNQKANAYLKEIADICHVKKRLTTHVARHTAATVVFLANDVSMENVAKILGHANLNMTRHYAKVLDQSIMRDMEKVERRLA</sequence>